<evidence type="ECO:0000313" key="2">
    <source>
        <dbReference type="EMBL" id="CAE0055669.1"/>
    </source>
</evidence>
<accession>A0A7S3A1L9</accession>
<dbReference type="EMBL" id="HBHW01030599">
    <property type="protein sequence ID" value="CAE0055668.1"/>
    <property type="molecule type" value="Transcribed_RNA"/>
</dbReference>
<dbReference type="EMBL" id="HBHW01030601">
    <property type="protein sequence ID" value="CAE0055670.1"/>
    <property type="molecule type" value="Transcribed_RNA"/>
</dbReference>
<evidence type="ECO:0000313" key="1">
    <source>
        <dbReference type="EMBL" id="CAE0055668.1"/>
    </source>
</evidence>
<protein>
    <submittedName>
        <fullName evidence="3">Uncharacterized protein</fullName>
    </submittedName>
</protein>
<evidence type="ECO:0000313" key="3">
    <source>
        <dbReference type="EMBL" id="CAE0055670.1"/>
    </source>
</evidence>
<sequence>MTDIDVDPPFDPQVIPGAKSVITRFCENPLSGRVEWLEAKVTPEFLQTGSAVSKEVEEYVFEGDTRKGDSVHMIVPQSLGGDGDATYNVFPMGRSFDRGTFQNETESMVYHFVKDSGTSALLRIKLLYKNADTVRPYKLLYVVELENGDTIENELMNV</sequence>
<proteinExistence type="predicted"/>
<name>A0A7S3A1L9_9RHOD</name>
<dbReference type="EMBL" id="HBHW01030600">
    <property type="protein sequence ID" value="CAE0055669.1"/>
    <property type="molecule type" value="Transcribed_RNA"/>
</dbReference>
<organism evidence="3">
    <name type="scientific">Rhodosorus marinus</name>
    <dbReference type="NCBI Taxonomy" id="101924"/>
    <lineage>
        <taxon>Eukaryota</taxon>
        <taxon>Rhodophyta</taxon>
        <taxon>Stylonematophyceae</taxon>
        <taxon>Stylonematales</taxon>
        <taxon>Stylonemataceae</taxon>
        <taxon>Rhodosorus</taxon>
    </lineage>
</organism>
<gene>
    <name evidence="1" type="ORF">RMAR00112_LOCUS23699</name>
    <name evidence="2" type="ORF">RMAR00112_LOCUS23700</name>
    <name evidence="3" type="ORF">RMAR00112_LOCUS23701</name>
</gene>
<reference evidence="3" key="1">
    <citation type="submission" date="2021-01" db="EMBL/GenBank/DDBJ databases">
        <authorList>
            <person name="Corre E."/>
            <person name="Pelletier E."/>
            <person name="Niang G."/>
            <person name="Scheremetjew M."/>
            <person name="Finn R."/>
            <person name="Kale V."/>
            <person name="Holt S."/>
            <person name="Cochrane G."/>
            <person name="Meng A."/>
            <person name="Brown T."/>
            <person name="Cohen L."/>
        </authorList>
    </citation>
    <scope>NUCLEOTIDE SEQUENCE</scope>
    <source>
        <strain evidence="3">CCMP 769</strain>
    </source>
</reference>
<dbReference type="AlphaFoldDB" id="A0A7S3A1L9"/>